<feature type="domain" description="Protein kinase" evidence="2">
    <location>
        <begin position="790"/>
        <end position="1084"/>
    </location>
</feature>
<dbReference type="OrthoDB" id="10251809at2759"/>
<dbReference type="GO" id="GO:0004674">
    <property type="term" value="F:protein serine/threonine kinase activity"/>
    <property type="evidence" value="ECO:0007669"/>
    <property type="project" value="TreeGrafter"/>
</dbReference>
<dbReference type="Gene3D" id="1.10.510.10">
    <property type="entry name" value="Transferase(Phosphotransferase) domain 1"/>
    <property type="match status" value="3"/>
</dbReference>
<dbReference type="SUPFAM" id="SSF56112">
    <property type="entry name" value="Protein kinase-like (PK-like)"/>
    <property type="match status" value="3"/>
</dbReference>
<dbReference type="Pfam" id="PF00069">
    <property type="entry name" value="Pkinase"/>
    <property type="match status" value="1"/>
</dbReference>
<dbReference type="Proteomes" id="UP000602905">
    <property type="component" value="Unassembled WGS sequence"/>
</dbReference>
<feature type="domain" description="Protein kinase" evidence="2">
    <location>
        <begin position="1149"/>
        <end position="1368"/>
    </location>
</feature>
<dbReference type="Pfam" id="PF24681">
    <property type="entry name" value="Kelch_KLHDC2_KLHL20_DRC7"/>
    <property type="match status" value="2"/>
</dbReference>
<dbReference type="Gene3D" id="2.120.10.80">
    <property type="entry name" value="Kelch-type beta propeller"/>
    <property type="match status" value="2"/>
</dbReference>
<protein>
    <submittedName>
        <fullName evidence="3">Kelch motif</fullName>
    </submittedName>
</protein>
<reference evidence="3" key="1">
    <citation type="submission" date="2020-09" db="EMBL/GenBank/DDBJ databases">
        <title>Comparative genome analyses of four rice-infecting Rhizoctonia solani isolates reveal extensive enrichment of homogalacturonan modification genes.</title>
        <authorList>
            <person name="Lee D.-Y."/>
            <person name="Jeon J."/>
            <person name="Kim K.-T."/>
            <person name="Cheong K."/>
            <person name="Song H."/>
            <person name="Choi G."/>
            <person name="Ko J."/>
            <person name="Opiyo S.O."/>
            <person name="Zuo S."/>
            <person name="Madhav S."/>
            <person name="Lee Y.-H."/>
            <person name="Wang G.-L."/>
        </authorList>
    </citation>
    <scope>NUCLEOTIDE SEQUENCE</scope>
    <source>
        <strain evidence="3">AG1-IA WGL</strain>
    </source>
</reference>
<gene>
    <name evidence="3" type="ORF">RHS03_06739</name>
</gene>
<dbReference type="InterPro" id="IPR011009">
    <property type="entry name" value="Kinase-like_dom_sf"/>
</dbReference>
<dbReference type="Pfam" id="PF07714">
    <property type="entry name" value="PK_Tyr_Ser-Thr"/>
    <property type="match status" value="2"/>
</dbReference>
<feature type="compositionally biased region" description="Basic and acidic residues" evidence="1">
    <location>
        <begin position="63"/>
        <end position="74"/>
    </location>
</feature>
<dbReference type="PANTHER" id="PTHR44329">
    <property type="entry name" value="SERINE/THREONINE-PROTEIN KINASE TNNI3K-RELATED"/>
    <property type="match status" value="1"/>
</dbReference>
<dbReference type="PANTHER" id="PTHR44329:SF214">
    <property type="entry name" value="PROTEIN KINASE DOMAIN-CONTAINING PROTEIN"/>
    <property type="match status" value="1"/>
</dbReference>
<evidence type="ECO:0000256" key="1">
    <source>
        <dbReference type="SAM" id="MobiDB-lite"/>
    </source>
</evidence>
<organism evidence="3 4">
    <name type="scientific">Rhizoctonia solani</name>
    <dbReference type="NCBI Taxonomy" id="456999"/>
    <lineage>
        <taxon>Eukaryota</taxon>
        <taxon>Fungi</taxon>
        <taxon>Dikarya</taxon>
        <taxon>Basidiomycota</taxon>
        <taxon>Agaricomycotina</taxon>
        <taxon>Agaricomycetes</taxon>
        <taxon>Cantharellales</taxon>
        <taxon>Ceratobasidiaceae</taxon>
        <taxon>Rhizoctonia</taxon>
    </lineage>
</organism>
<dbReference type="InterPro" id="IPR008271">
    <property type="entry name" value="Ser/Thr_kinase_AS"/>
</dbReference>
<dbReference type="InterPro" id="IPR015915">
    <property type="entry name" value="Kelch-typ_b-propeller"/>
</dbReference>
<feature type="compositionally biased region" description="Low complexity" evidence="1">
    <location>
        <begin position="18"/>
        <end position="37"/>
    </location>
</feature>
<evidence type="ECO:0000313" key="4">
    <source>
        <dbReference type="Proteomes" id="UP000602905"/>
    </source>
</evidence>
<name>A0A8H7HN85_9AGAM</name>
<dbReference type="EMBL" id="JACYCD010000236">
    <property type="protein sequence ID" value="KAF8699893.1"/>
    <property type="molecule type" value="Genomic_DNA"/>
</dbReference>
<dbReference type="InterPro" id="IPR001245">
    <property type="entry name" value="Ser-Thr/Tyr_kinase_cat_dom"/>
</dbReference>
<dbReference type="InterPro" id="IPR000719">
    <property type="entry name" value="Prot_kinase_dom"/>
</dbReference>
<feature type="non-terminal residue" evidence="3">
    <location>
        <position position="1368"/>
    </location>
</feature>
<feature type="domain" description="Protein kinase" evidence="2">
    <location>
        <begin position="463"/>
        <end position="723"/>
    </location>
</feature>
<dbReference type="InterPro" id="IPR051681">
    <property type="entry name" value="Ser/Thr_Kinases-Pseudokinases"/>
</dbReference>
<sequence length="1368" mass="152665">MPNTERTSAEILTPTVTSSSSLSRGKSGSTEKASSSSVRTTKQSPHERPASSSSKPKGAGARSHREREREDPRSSQRYIINPHLFQMSKSVMASPTMMHWSRAPVSGMLPTRHLRAHSMTLVDSTIWIFGGSDETDSRDDVYTLDTETFVWGKPKPTGEQPPGSRAHTATLVHNRFIFIVGGGQDHVYFDTVYIFDTLMHKWIKPDIQGEKPMPRRAHTACLHNGRLFIFGGIPREGSAVPPPRGYHTSNLVGNVMVIIGGSDGRDTYDDIWVMDLDTGLWKQVLTDDRYPCMFHSSTQVGSYLFILGGHNGQVFLSDLILFNLVTLQYETKQCAGRTFPARGYHSAVLADSRLVVTGGFDGEAVFDDVSILDLAALAYLPQVTRFGIIIDERGVYVEDEASLSVLKTLQGNGGTRNRETPSLNFKYFQEHYWEEYGKSIRDIFSCLTSHGCLDLTDTIHESTCSEFAIATGGLGDVFSATLLTGKKVGVKCLRFQPDIEQSEESQAQLKRAAHELYVWSKCKHPNILPLLGLAKFRGRIAMVSPWMENGNLSQFLADRTDVDRYKMCVQIAEAVSFLHDAKLVHGDIKALNILVTKDHRPQLTDFGSASLTEYTLKFSTTTYVASTSLRWTAPEILLEVSSRGLSCQGDVYALGMEVITGMVPYAGLSDLTVLRKIQSCEPPDRPGVCPDWFWSLISSCWLDADNRPTASTVRSHMKAHLFCNKLQSASPTLDPISTSSSKPSEWTISDDGYIVGTKVEESELRRRDQEISYIERRGCPNLTRELEPSALPEYPTASGKKNDVFCAKLDTGVIVALKLHRNKDEINKWYSRIQEIHIWSQCRHPNVLDLIGVSKFRLGIAIVTAWMKYGSMKDFLAYHPGENRCKLSLGIAAGVAHLHSIRIVHGCIEADNVLISKDRTPKLAGFGSAIESKEVTQASQREELDQHISGQDFGDNPDPEWVGVSSSVYPNDASYASGFETDIASLGIVGPSFTDKHRQLTITILQEAFVGSLAYLHLDEASLHQRVFQFKRRIPERPQQIIPLVPEADQLWRLLEACWSRNPSDCPTAVDVYNEMSSINTQYYTWSKQGKGNIAHSDSTTWSELSSAIDDNPRWLRLEDPGDKMVDEITKRLEQSGCANVTDHIEVSKLNPYPQEAGGFGYIYRETLYNSDIVGIKCPKLHFGSPAIRRKQLTASNSENLIEGHFLILSLKNTAHEAHIWSKCNHPNVSHLIGVAKYRDRLATVSPWMDNGDLVRYLLWNGDKINRMELCSQIAAGVKYLHKEDIVHGDIKGVNILISSDGSPKITDFGSAISSKYSEFQPEYYGRHLAGSLRWMPPERLTSVSPPTPQADIYALAMLPRKRLPPYL</sequence>
<proteinExistence type="predicted"/>
<evidence type="ECO:0000313" key="3">
    <source>
        <dbReference type="EMBL" id="KAF8699893.1"/>
    </source>
</evidence>
<dbReference type="CDD" id="cd00180">
    <property type="entry name" value="PKc"/>
    <property type="match status" value="1"/>
</dbReference>
<accession>A0A8H7HN85</accession>
<dbReference type="PROSITE" id="PS00108">
    <property type="entry name" value="PROTEIN_KINASE_ST"/>
    <property type="match status" value="2"/>
</dbReference>
<evidence type="ECO:0000259" key="2">
    <source>
        <dbReference type="PROSITE" id="PS50011"/>
    </source>
</evidence>
<feature type="region of interest" description="Disordered" evidence="1">
    <location>
        <begin position="1"/>
        <end position="80"/>
    </location>
</feature>
<comment type="caution">
    <text evidence="3">The sequence shown here is derived from an EMBL/GenBank/DDBJ whole genome shotgun (WGS) entry which is preliminary data.</text>
</comment>
<dbReference type="PROSITE" id="PS50011">
    <property type="entry name" value="PROTEIN_KINASE_DOM"/>
    <property type="match status" value="3"/>
</dbReference>
<dbReference type="SMART" id="SM00220">
    <property type="entry name" value="S_TKc"/>
    <property type="match status" value="1"/>
</dbReference>
<dbReference type="SUPFAM" id="SSF117281">
    <property type="entry name" value="Kelch motif"/>
    <property type="match status" value="2"/>
</dbReference>
<feature type="compositionally biased region" description="Low complexity" evidence="1">
    <location>
        <begin position="50"/>
        <end position="61"/>
    </location>
</feature>
<dbReference type="GO" id="GO:0005524">
    <property type="term" value="F:ATP binding"/>
    <property type="evidence" value="ECO:0007669"/>
    <property type="project" value="InterPro"/>
</dbReference>